<comment type="subunit">
    <text evidence="3">Homotrimer.</text>
</comment>
<protein>
    <submittedName>
        <fullName evidence="6">2-keto-3-deoxy-phosphogalactonate aldolase</fullName>
        <ecNumber evidence="6">4.1.2.21</ecNumber>
    </submittedName>
</protein>
<evidence type="ECO:0000313" key="6">
    <source>
        <dbReference type="EMBL" id="ABF52464.1"/>
    </source>
</evidence>
<dbReference type="OrthoDB" id="7204076at2"/>
<dbReference type="SUPFAM" id="SSF51569">
    <property type="entry name" value="Aldolase"/>
    <property type="match status" value="1"/>
</dbReference>
<dbReference type="Proteomes" id="UP000006578">
    <property type="component" value="Chromosome"/>
</dbReference>
<proteinExistence type="inferred from homology"/>
<keyword evidence="5" id="KW-0119">Carbohydrate metabolism</keyword>
<comment type="pathway">
    <text evidence="1">Carbohydrate acid metabolism.</text>
</comment>
<dbReference type="PANTHER" id="PTHR30246">
    <property type="entry name" value="2-KETO-3-DEOXY-6-PHOSPHOGLUCONATE ALDOLASE"/>
    <property type="match status" value="1"/>
</dbReference>
<dbReference type="PANTHER" id="PTHR30246:SF1">
    <property type="entry name" value="2-DEHYDRO-3-DEOXY-6-PHOSPHOGALACTONATE ALDOLASE-RELATED"/>
    <property type="match status" value="1"/>
</dbReference>
<gene>
    <name evidence="6" type="ordered locus">Sala_0744</name>
</gene>
<dbReference type="KEGG" id="sal:Sala_0744"/>
<evidence type="ECO:0000256" key="1">
    <source>
        <dbReference type="ARBA" id="ARBA00004761"/>
    </source>
</evidence>
<keyword evidence="4 6" id="KW-0456">Lyase</keyword>
<evidence type="ECO:0000256" key="4">
    <source>
        <dbReference type="ARBA" id="ARBA00023239"/>
    </source>
</evidence>
<dbReference type="InterPro" id="IPR000887">
    <property type="entry name" value="Aldlse_KDPG_KHG"/>
</dbReference>
<dbReference type="HOGENOM" id="CLU_077795_2_1_5"/>
<dbReference type="EC" id="4.1.2.21" evidence="6"/>
<dbReference type="RefSeq" id="WP_011541054.1">
    <property type="nucleotide sequence ID" value="NC_008048.1"/>
</dbReference>
<dbReference type="CDD" id="cd00452">
    <property type="entry name" value="KDPG_aldolase"/>
    <property type="match status" value="1"/>
</dbReference>
<dbReference type="GO" id="GO:0008674">
    <property type="term" value="F:2-dehydro-3-deoxy-6-phosphogalactonate aldolase activity"/>
    <property type="evidence" value="ECO:0007669"/>
    <property type="project" value="UniProtKB-EC"/>
</dbReference>
<name>Q1GV58_SPHAL</name>
<reference evidence="6 7" key="1">
    <citation type="journal article" date="2009" name="Proc. Natl. Acad. Sci. U.S.A.">
        <title>The genomic basis of trophic strategy in marine bacteria.</title>
        <authorList>
            <person name="Lauro F.M."/>
            <person name="McDougald D."/>
            <person name="Thomas T."/>
            <person name="Williams T.J."/>
            <person name="Egan S."/>
            <person name="Rice S."/>
            <person name="DeMaere M.Z."/>
            <person name="Ting L."/>
            <person name="Ertan H."/>
            <person name="Johnson J."/>
            <person name="Ferriera S."/>
            <person name="Lapidus A."/>
            <person name="Anderson I."/>
            <person name="Kyrpides N."/>
            <person name="Munk A.C."/>
            <person name="Detter C."/>
            <person name="Han C.S."/>
            <person name="Brown M.V."/>
            <person name="Robb F.T."/>
            <person name="Kjelleberg S."/>
            <person name="Cavicchioli R."/>
        </authorList>
    </citation>
    <scope>NUCLEOTIDE SEQUENCE [LARGE SCALE GENOMIC DNA]</scope>
    <source>
        <strain evidence="7">DSM 13593 / LMG 18877 / RB2256</strain>
    </source>
</reference>
<dbReference type="STRING" id="317655.Sala_0744"/>
<dbReference type="NCBIfam" id="NF006600">
    <property type="entry name" value="PRK09140.1"/>
    <property type="match status" value="1"/>
</dbReference>
<keyword evidence="7" id="KW-1185">Reference proteome</keyword>
<dbReference type="InterPro" id="IPR013785">
    <property type="entry name" value="Aldolase_TIM"/>
</dbReference>
<evidence type="ECO:0000256" key="2">
    <source>
        <dbReference type="ARBA" id="ARBA00006906"/>
    </source>
</evidence>
<dbReference type="eggNOG" id="COG0800">
    <property type="taxonomic scope" value="Bacteria"/>
</dbReference>
<evidence type="ECO:0000313" key="7">
    <source>
        <dbReference type="Proteomes" id="UP000006578"/>
    </source>
</evidence>
<accession>Q1GV58</accession>
<evidence type="ECO:0000256" key="3">
    <source>
        <dbReference type="ARBA" id="ARBA00011233"/>
    </source>
</evidence>
<dbReference type="AlphaFoldDB" id="Q1GV58"/>
<evidence type="ECO:0000256" key="5">
    <source>
        <dbReference type="ARBA" id="ARBA00023277"/>
    </source>
</evidence>
<dbReference type="Pfam" id="PF01081">
    <property type="entry name" value="Aldolase"/>
    <property type="match status" value="1"/>
</dbReference>
<dbReference type="Gene3D" id="3.20.20.70">
    <property type="entry name" value="Aldolase class I"/>
    <property type="match status" value="1"/>
</dbReference>
<dbReference type="EMBL" id="CP000356">
    <property type="protein sequence ID" value="ABF52464.1"/>
    <property type="molecule type" value="Genomic_DNA"/>
</dbReference>
<organism evidence="6 7">
    <name type="scientific">Sphingopyxis alaskensis (strain DSM 13593 / LMG 18877 / RB2256)</name>
    <name type="common">Sphingomonas alaskensis</name>
    <dbReference type="NCBI Taxonomy" id="317655"/>
    <lineage>
        <taxon>Bacteria</taxon>
        <taxon>Pseudomonadati</taxon>
        <taxon>Pseudomonadota</taxon>
        <taxon>Alphaproteobacteria</taxon>
        <taxon>Sphingomonadales</taxon>
        <taxon>Sphingomonadaceae</taxon>
        <taxon>Sphingopyxis</taxon>
    </lineage>
</organism>
<comment type="similarity">
    <text evidence="2">Belongs to the KHG/KDPG aldolase family.</text>
</comment>
<sequence>MSPAVEAFHRYRVECPIIAILRGIAPDEVVRVGEALLSAGIRIIEIPLNSPDPFESIRRLSKSVGGQGLVGAGTVLDVDQVARVEEAGGRLVVSPNTDAAVIKKTVVAGLVSVPGYFTPSEAFAAIAAGAHGIKLFPAEAATPAVVKAQRAVLPNDVPLLVVGGVTADDFGRWLAAGADGFGLGGALYRAGDTVTQVHQRAARFVATLKPGARQ</sequence>